<dbReference type="Pfam" id="PF02810">
    <property type="entry name" value="SEC-C"/>
    <property type="match status" value="1"/>
</dbReference>
<accession>A0ABU9B9F9</accession>
<dbReference type="InterPro" id="IPR004027">
    <property type="entry name" value="SEC_C_motif"/>
</dbReference>
<keyword evidence="3" id="KW-1185">Reference proteome</keyword>
<dbReference type="InterPro" id="IPR036255">
    <property type="entry name" value="YgfB-like_sf"/>
</dbReference>
<dbReference type="Gene3D" id="3.10.450.50">
    <property type="match status" value="1"/>
</dbReference>
<protein>
    <submittedName>
        <fullName evidence="2">UPF0149 family protein</fullName>
    </submittedName>
</protein>
<dbReference type="SUPFAM" id="SSF101327">
    <property type="entry name" value="YgfB-like"/>
    <property type="match status" value="1"/>
</dbReference>
<name>A0ABU9B9F9_9BURK</name>
<proteinExistence type="predicted"/>
<evidence type="ECO:0000313" key="2">
    <source>
        <dbReference type="EMBL" id="MEK8026238.1"/>
    </source>
</evidence>
<comment type="caution">
    <text evidence="2">The sequence shown here is derived from an EMBL/GenBank/DDBJ whole genome shotgun (WGS) entry which is preliminary data.</text>
</comment>
<dbReference type="EMBL" id="JBBUTF010000007">
    <property type="protein sequence ID" value="MEK8026238.1"/>
    <property type="molecule type" value="Genomic_DNA"/>
</dbReference>
<dbReference type="RefSeq" id="WP_341374018.1">
    <property type="nucleotide sequence ID" value="NZ_JBBUTF010000007.1"/>
</dbReference>
<dbReference type="NCBIfam" id="TIGR02292">
    <property type="entry name" value="ygfB_yecA"/>
    <property type="match status" value="1"/>
</dbReference>
<dbReference type="Pfam" id="PF03695">
    <property type="entry name" value="UPF0149"/>
    <property type="match status" value="1"/>
</dbReference>
<dbReference type="PANTHER" id="PTHR33747:SF1">
    <property type="entry name" value="ADENYLATE CYCLASE-ASSOCIATED CAP C-TERMINAL DOMAIN-CONTAINING PROTEIN"/>
    <property type="match status" value="1"/>
</dbReference>
<dbReference type="Proteomes" id="UP001368500">
    <property type="component" value="Unassembled WGS sequence"/>
</dbReference>
<evidence type="ECO:0000256" key="1">
    <source>
        <dbReference type="SAM" id="MobiDB-lite"/>
    </source>
</evidence>
<dbReference type="PANTHER" id="PTHR33747">
    <property type="entry name" value="UPF0225 PROTEIN SCO1677"/>
    <property type="match status" value="1"/>
</dbReference>
<dbReference type="SUPFAM" id="SSF103642">
    <property type="entry name" value="Sec-C motif"/>
    <property type="match status" value="1"/>
</dbReference>
<reference evidence="2 3" key="1">
    <citation type="submission" date="2024-04" db="EMBL/GenBank/DDBJ databases">
        <title>Novel species of the genus Ideonella isolated from streams.</title>
        <authorList>
            <person name="Lu H."/>
        </authorList>
    </citation>
    <scope>NUCLEOTIDE SEQUENCE [LARGE SCALE GENOMIC DNA]</scope>
    <source>
        <strain evidence="2 3">BYS139W</strain>
    </source>
</reference>
<sequence length="304" mass="32529">MSAPVNPDPQNLRQAGIAAGDAPVDDTTPAVAAQGADADADADVDADAVFDGSTQAEIDALHALCEQLNGFGAELSVEWVDGFLTALLSGRRAIPVSEWLPALAGDAFDRAFGDPQSAEPALKVLHDRWRVIAGQLDPEALLDAPDEMRLAPLIVQYDEALRAEIVADGMATAEQAEEELLSGGLWADGFLAAIEAFADDWPSPEALGIEDEELAHFFEDTLERIVHLSLPKSEIGPLVAERYQGEEMSRDDLIDEACFAAQDLRLYWLDHPAKSETRSVGAKVGRNDPCTCGSGKKFKKCCGA</sequence>
<feature type="region of interest" description="Disordered" evidence="1">
    <location>
        <begin position="1"/>
        <end position="39"/>
    </location>
</feature>
<gene>
    <name evidence="2" type="ORF">AACH11_09735</name>
</gene>
<organism evidence="2 3">
    <name type="scientific">Pseudaquabacterium rugosum</name>
    <dbReference type="NCBI Taxonomy" id="2984194"/>
    <lineage>
        <taxon>Bacteria</taxon>
        <taxon>Pseudomonadati</taxon>
        <taxon>Pseudomonadota</taxon>
        <taxon>Betaproteobacteria</taxon>
        <taxon>Burkholderiales</taxon>
        <taxon>Sphaerotilaceae</taxon>
        <taxon>Pseudaquabacterium</taxon>
    </lineage>
</organism>
<evidence type="ECO:0000313" key="3">
    <source>
        <dbReference type="Proteomes" id="UP001368500"/>
    </source>
</evidence>
<dbReference type="InterPro" id="IPR011978">
    <property type="entry name" value="YgfB-like"/>
</dbReference>